<reference evidence="3" key="1">
    <citation type="submission" date="2016-11" db="UniProtKB">
        <authorList>
            <consortium name="WormBaseParasite"/>
        </authorList>
    </citation>
    <scope>IDENTIFICATION</scope>
</reference>
<evidence type="ECO:0000256" key="1">
    <source>
        <dbReference type="SAM" id="Phobius"/>
    </source>
</evidence>
<keyword evidence="1" id="KW-0472">Membrane</keyword>
<accession>A0A1I7SRJ7</accession>
<evidence type="ECO:0000313" key="3">
    <source>
        <dbReference type="WBParaSite" id="BXY_1566200.1"/>
    </source>
</evidence>
<protein>
    <submittedName>
        <fullName evidence="3">Secreted protein</fullName>
    </submittedName>
</protein>
<proteinExistence type="predicted"/>
<evidence type="ECO:0000313" key="2">
    <source>
        <dbReference type="Proteomes" id="UP000095284"/>
    </source>
</evidence>
<dbReference type="Proteomes" id="UP000095284">
    <property type="component" value="Unplaced"/>
</dbReference>
<dbReference type="AlphaFoldDB" id="A0A1I7SRJ7"/>
<feature type="transmembrane region" description="Helical" evidence="1">
    <location>
        <begin position="13"/>
        <end position="34"/>
    </location>
</feature>
<dbReference type="WBParaSite" id="BXY_1566200.1">
    <property type="protein sequence ID" value="BXY_1566200.1"/>
    <property type="gene ID" value="BXY_1566200"/>
</dbReference>
<sequence length="80" mass="8942">MCLHIFVKVIVELIVIGLIGVVIRLLIGVIRLVFNVKFVVRIKFGFRIGVIVGFVGQIVKANDLRGGRLKVFFRSSTPAY</sequence>
<name>A0A1I7SRJ7_BURXY</name>
<keyword evidence="1" id="KW-1133">Transmembrane helix</keyword>
<keyword evidence="1" id="KW-0812">Transmembrane</keyword>
<organism evidence="2 3">
    <name type="scientific">Bursaphelenchus xylophilus</name>
    <name type="common">Pinewood nematode worm</name>
    <name type="synonym">Aphelenchoides xylophilus</name>
    <dbReference type="NCBI Taxonomy" id="6326"/>
    <lineage>
        <taxon>Eukaryota</taxon>
        <taxon>Metazoa</taxon>
        <taxon>Ecdysozoa</taxon>
        <taxon>Nematoda</taxon>
        <taxon>Chromadorea</taxon>
        <taxon>Rhabditida</taxon>
        <taxon>Tylenchina</taxon>
        <taxon>Tylenchomorpha</taxon>
        <taxon>Aphelenchoidea</taxon>
        <taxon>Aphelenchoididae</taxon>
        <taxon>Bursaphelenchus</taxon>
    </lineage>
</organism>